<dbReference type="EMBL" id="HE616899">
    <property type="protein sequence ID" value="CCE99779.1"/>
    <property type="molecule type" value="Genomic_DNA"/>
</dbReference>
<organism evidence="2 3">
    <name type="scientific">Sinorhizobium fredii (strain HH103)</name>
    <dbReference type="NCBI Taxonomy" id="1117943"/>
    <lineage>
        <taxon>Bacteria</taxon>
        <taxon>Pseudomonadati</taxon>
        <taxon>Pseudomonadota</taxon>
        <taxon>Alphaproteobacteria</taxon>
        <taxon>Hyphomicrobiales</taxon>
        <taxon>Rhizobiaceae</taxon>
        <taxon>Sinorhizobium/Ensifer group</taxon>
        <taxon>Sinorhizobium</taxon>
    </lineage>
</organism>
<accession>G9AFE7</accession>
<dbReference type="KEGG" id="sfh:SFHH103_05313"/>
<feature type="region of interest" description="Disordered" evidence="1">
    <location>
        <begin position="1"/>
        <end position="70"/>
    </location>
</feature>
<proteinExistence type="predicted"/>
<dbReference type="AlphaFoldDB" id="G9AFE7"/>
<protein>
    <submittedName>
        <fullName evidence="2">Uncharacterized protein</fullName>
    </submittedName>
</protein>
<sequence length="70" mass="7305">MIASAAQCMSHEAEARQVSGSVASGRKAAARASGKPSRWHDTQGIHAQGCPAPTKRSVSGLDGVRLQFED</sequence>
<evidence type="ECO:0000256" key="1">
    <source>
        <dbReference type="SAM" id="MobiDB-lite"/>
    </source>
</evidence>
<name>G9AFE7_SINF1</name>
<reference evidence="2 3" key="1">
    <citation type="journal article" date="2012" name="J. Bacteriol.">
        <title>Genome sequence of the soybean symbiont Sinorhizobium fredii HH103.</title>
        <authorList>
            <person name="Weidner S."/>
            <person name="Becker A."/>
            <person name="Bonilla I."/>
            <person name="Jaenicke S."/>
            <person name="Lloret J."/>
            <person name="Margaret I."/>
            <person name="Puhler A."/>
            <person name="Ruiz-Sainz J.E."/>
            <person name="Schneiker-Bekel S."/>
            <person name="Szczepanowski R."/>
            <person name="Vinardell J.M."/>
            <person name="Zehner S."/>
            <person name="Gottfert M."/>
        </authorList>
    </citation>
    <scope>NUCLEOTIDE SEQUENCE [LARGE SCALE GENOMIC DNA]</scope>
    <source>
        <strain evidence="2 3">HH103</strain>
        <plasmid evidence="3">pSfHH103e</plasmid>
    </source>
</reference>
<evidence type="ECO:0000313" key="2">
    <source>
        <dbReference type="EMBL" id="CCE99779.1"/>
    </source>
</evidence>
<feature type="compositionally biased region" description="Low complexity" evidence="1">
    <location>
        <begin position="18"/>
        <end position="36"/>
    </location>
</feature>
<evidence type="ECO:0000313" key="3">
    <source>
        <dbReference type="Proteomes" id="UP000007735"/>
    </source>
</evidence>
<dbReference type="HOGENOM" id="CLU_2755060_0_0_5"/>
<keyword evidence="2" id="KW-0614">Plasmid</keyword>
<gene>
    <name evidence="2" type="ordered locus">SFHH103_05313</name>
</gene>
<dbReference type="Proteomes" id="UP000007735">
    <property type="component" value="Plasmid pSfHH103e"/>
</dbReference>
<geneLocation type="plasmid" evidence="2 3">
    <name>pSfHH103e</name>
</geneLocation>